<evidence type="ECO:0000313" key="1">
    <source>
        <dbReference type="EMBL" id="KAK1634758.1"/>
    </source>
</evidence>
<name>A0AAI9ZPP5_9PEZI</name>
<proteinExistence type="predicted"/>
<protein>
    <submittedName>
        <fullName evidence="1">Uncharacterized protein</fullName>
    </submittedName>
</protein>
<keyword evidence="2" id="KW-1185">Reference proteome</keyword>
<reference evidence="1" key="1">
    <citation type="submission" date="2021-06" db="EMBL/GenBank/DDBJ databases">
        <title>Comparative genomics, transcriptomics and evolutionary studies reveal genomic signatures of adaptation to plant cell wall in hemibiotrophic fungi.</title>
        <authorList>
            <consortium name="DOE Joint Genome Institute"/>
            <person name="Baroncelli R."/>
            <person name="Diaz J.F."/>
            <person name="Benocci T."/>
            <person name="Peng M."/>
            <person name="Battaglia E."/>
            <person name="Haridas S."/>
            <person name="Andreopoulos W."/>
            <person name="Labutti K."/>
            <person name="Pangilinan J."/>
            <person name="Floch G.L."/>
            <person name="Makela M.R."/>
            <person name="Henrissat B."/>
            <person name="Grigoriev I.V."/>
            <person name="Crouch J.A."/>
            <person name="De Vries R.P."/>
            <person name="Sukno S.A."/>
            <person name="Thon M.R."/>
        </authorList>
    </citation>
    <scope>NUCLEOTIDE SEQUENCE</scope>
    <source>
        <strain evidence="1">CBS 102054</strain>
    </source>
</reference>
<dbReference type="GeneID" id="85480808"/>
<gene>
    <name evidence="1" type="ORF">BDP81DRAFT_52657</name>
</gene>
<dbReference type="RefSeq" id="XP_060443365.1">
    <property type="nucleotide sequence ID" value="XM_060595946.1"/>
</dbReference>
<organism evidence="1 2">
    <name type="scientific">Colletotrichum phormii</name>
    <dbReference type="NCBI Taxonomy" id="359342"/>
    <lineage>
        <taxon>Eukaryota</taxon>
        <taxon>Fungi</taxon>
        <taxon>Dikarya</taxon>
        <taxon>Ascomycota</taxon>
        <taxon>Pezizomycotina</taxon>
        <taxon>Sordariomycetes</taxon>
        <taxon>Hypocreomycetidae</taxon>
        <taxon>Glomerellales</taxon>
        <taxon>Glomerellaceae</taxon>
        <taxon>Colletotrichum</taxon>
        <taxon>Colletotrichum acutatum species complex</taxon>
    </lineage>
</organism>
<accession>A0AAI9ZPP5</accession>
<evidence type="ECO:0000313" key="2">
    <source>
        <dbReference type="Proteomes" id="UP001243989"/>
    </source>
</evidence>
<dbReference type="EMBL" id="JAHMHQ010000014">
    <property type="protein sequence ID" value="KAK1634758.1"/>
    <property type="molecule type" value="Genomic_DNA"/>
</dbReference>
<comment type="caution">
    <text evidence="1">The sequence shown here is derived from an EMBL/GenBank/DDBJ whole genome shotgun (WGS) entry which is preliminary data.</text>
</comment>
<sequence length="199" mass="22321">MCGFDWAGVFSTVFRLATVPGLSKLETWIRANIVYFFVYELSSLDRTRHRAIKCRHGAPFLFFSKLSGVLCSGRSRVYLTGAYAGCKRGVEQGACLSCCIGTGCGLMRLGANERVTNTLGEWEAGYFLGVWEGGICSVRRKRSRKLSKKELFFILAIKFIHHLIQISIWHMAPCLFLLCSPRRSYCSAATANVVSRKRV</sequence>
<dbReference type="AlphaFoldDB" id="A0AAI9ZPP5"/>
<dbReference type="Proteomes" id="UP001243989">
    <property type="component" value="Unassembled WGS sequence"/>
</dbReference>